<sequence>MRRCLAAGVAGAFLALGAAGCASNGAAKAADPARVQRLGALFVQTMPIGWIAERVAQLDPQWPMQQHAGKFTPAQLACTRGELTADKVDATVIGNAQAFARRYPDRVEESIQLLEAGAAETTGMLMRAGVREGTGGAKVDASRLMAELTAAQLRSFVTLTENPQYAELRQALRLDGITSASSRQESRQRGFRLGQSLMAAPLLSAFERCNISPAAIFDKPGMPA</sequence>
<dbReference type="Proteomes" id="UP000239709">
    <property type="component" value="Chromosome"/>
</dbReference>
<reference evidence="2 3" key="1">
    <citation type="submission" date="2018-03" db="EMBL/GenBank/DDBJ databases">
        <title>Genome sequencing of Ottowia sp.</title>
        <authorList>
            <person name="Kim S.-J."/>
            <person name="Heo J."/>
            <person name="Kwon S.-W."/>
        </authorList>
    </citation>
    <scope>NUCLEOTIDE SEQUENCE [LARGE SCALE GENOMIC DNA]</scope>
    <source>
        <strain evidence="2 3">KADR8-3</strain>
    </source>
</reference>
<organism evidence="2 3">
    <name type="scientific">Ottowia oryzae</name>
    <dbReference type="NCBI Taxonomy" id="2109914"/>
    <lineage>
        <taxon>Bacteria</taxon>
        <taxon>Pseudomonadati</taxon>
        <taxon>Pseudomonadota</taxon>
        <taxon>Betaproteobacteria</taxon>
        <taxon>Burkholderiales</taxon>
        <taxon>Comamonadaceae</taxon>
        <taxon>Ottowia</taxon>
    </lineage>
</organism>
<dbReference type="KEGG" id="otk:C6570_13980"/>
<keyword evidence="3" id="KW-1185">Reference proteome</keyword>
<evidence type="ECO:0000256" key="1">
    <source>
        <dbReference type="SAM" id="SignalP"/>
    </source>
</evidence>
<gene>
    <name evidence="2" type="ORF">C6570_13980</name>
</gene>
<proteinExistence type="predicted"/>
<feature type="chain" id="PRO_5015769801" evidence="1">
    <location>
        <begin position="30"/>
        <end position="224"/>
    </location>
</feature>
<keyword evidence="1" id="KW-0732">Signal</keyword>
<dbReference type="AlphaFoldDB" id="A0A2S0MH70"/>
<protein>
    <submittedName>
        <fullName evidence="2">Uncharacterized protein</fullName>
    </submittedName>
</protein>
<accession>A0A2S0MH70</accession>
<dbReference type="EMBL" id="CP027666">
    <property type="protein sequence ID" value="AVO35220.1"/>
    <property type="molecule type" value="Genomic_DNA"/>
</dbReference>
<dbReference type="PROSITE" id="PS51257">
    <property type="entry name" value="PROKAR_LIPOPROTEIN"/>
    <property type="match status" value="1"/>
</dbReference>
<evidence type="ECO:0000313" key="2">
    <source>
        <dbReference type="EMBL" id="AVO35220.1"/>
    </source>
</evidence>
<evidence type="ECO:0000313" key="3">
    <source>
        <dbReference type="Proteomes" id="UP000239709"/>
    </source>
</evidence>
<name>A0A2S0MH70_9BURK</name>
<feature type="signal peptide" evidence="1">
    <location>
        <begin position="1"/>
        <end position="29"/>
    </location>
</feature>